<sequence>MSPRMRFLGLALVLMILSSSLTANGRTLNSATHEHEQSQHARKLAEDGETEISDHLPSDVNDHHYIPRKDFSPHDEDVTGGST</sequence>
<reference evidence="1 2" key="1">
    <citation type="journal article" date="2023" name="Science">
        <title>Complex scaffold remodeling in plant triterpene biosynthesis.</title>
        <authorList>
            <person name="De La Pena R."/>
            <person name="Hodgson H."/>
            <person name="Liu J.C."/>
            <person name="Stephenson M.J."/>
            <person name="Martin A.C."/>
            <person name="Owen C."/>
            <person name="Harkess A."/>
            <person name="Leebens-Mack J."/>
            <person name="Jimenez L.E."/>
            <person name="Osbourn A."/>
            <person name="Sattely E.S."/>
        </authorList>
    </citation>
    <scope>NUCLEOTIDE SEQUENCE [LARGE SCALE GENOMIC DNA]</scope>
    <source>
        <strain evidence="2">cv. JPN11</strain>
        <tissue evidence="1">Leaf</tissue>
    </source>
</reference>
<organism evidence="1 2">
    <name type="scientific">Melia azedarach</name>
    <name type="common">Chinaberry tree</name>
    <dbReference type="NCBI Taxonomy" id="155640"/>
    <lineage>
        <taxon>Eukaryota</taxon>
        <taxon>Viridiplantae</taxon>
        <taxon>Streptophyta</taxon>
        <taxon>Embryophyta</taxon>
        <taxon>Tracheophyta</taxon>
        <taxon>Spermatophyta</taxon>
        <taxon>Magnoliopsida</taxon>
        <taxon>eudicotyledons</taxon>
        <taxon>Gunneridae</taxon>
        <taxon>Pentapetalae</taxon>
        <taxon>rosids</taxon>
        <taxon>malvids</taxon>
        <taxon>Sapindales</taxon>
        <taxon>Meliaceae</taxon>
        <taxon>Melia</taxon>
    </lineage>
</organism>
<gene>
    <name evidence="1" type="ORF">OWV82_003998</name>
</gene>
<dbReference type="EMBL" id="CM051395">
    <property type="protein sequence ID" value="KAJ4725080.1"/>
    <property type="molecule type" value="Genomic_DNA"/>
</dbReference>
<comment type="caution">
    <text evidence="1">The sequence shown here is derived from an EMBL/GenBank/DDBJ whole genome shotgun (WGS) entry which is preliminary data.</text>
</comment>
<dbReference type="Proteomes" id="UP001164539">
    <property type="component" value="Chromosome 2"/>
</dbReference>
<evidence type="ECO:0000313" key="2">
    <source>
        <dbReference type="Proteomes" id="UP001164539"/>
    </source>
</evidence>
<accession>A0ACC1YMN2</accession>
<keyword evidence="2" id="KW-1185">Reference proteome</keyword>
<evidence type="ECO:0000313" key="1">
    <source>
        <dbReference type="EMBL" id="KAJ4725080.1"/>
    </source>
</evidence>
<proteinExistence type="predicted"/>
<name>A0ACC1YMN2_MELAZ</name>
<protein>
    <submittedName>
        <fullName evidence="1">Tyrosine-protein kinase-like</fullName>
    </submittedName>
</protein>